<accession>H2EFA7</accession>
<gene>
    <name evidence="1" type="ORF">mv_R970</name>
</gene>
<dbReference type="EMBL" id="JN885999">
    <property type="protein sequence ID" value="AEX63172.1"/>
    <property type="molecule type" value="Genomic_DNA"/>
</dbReference>
<reference evidence="1" key="1">
    <citation type="submission" date="2011-10" db="EMBL/GenBank/DDBJ databases">
        <title>Provirophages and transpovirons: unique mobilome of giant viruses.</title>
        <authorList>
            <person name="Desnues C."/>
            <person name="LaScola B."/>
            <person name="Yutin N."/>
            <person name="Fournous G."/>
            <person name="Koonin E."/>
            <person name="Raoult D."/>
        </authorList>
    </citation>
    <scope>NUCLEOTIDE SEQUENCE</scope>
    <source>
        <strain evidence="1">Mv13-mv</strain>
    </source>
</reference>
<organism evidence="1">
    <name type="scientific">Moumouvirus sp. 'Monve'</name>
    <dbReference type="NCBI Taxonomy" id="1128131"/>
    <lineage>
        <taxon>Viruses</taxon>
        <taxon>Varidnaviria</taxon>
        <taxon>Bamfordvirae</taxon>
        <taxon>Nucleocytoviricota</taxon>
        <taxon>Megaviricetes</taxon>
        <taxon>Imitervirales</taxon>
        <taxon>Mimiviridae</taxon>
        <taxon>Megamimivirinae</taxon>
        <taxon>Moumouvirus</taxon>
    </lineage>
</organism>
<proteinExistence type="predicted"/>
<protein>
    <submittedName>
        <fullName evidence="1">Uncharacterized protein</fullName>
    </submittedName>
</protein>
<name>H2EFA7_9VIRU</name>
<sequence length="54" mass="6717">MCSFLSYNQNNNVILKYRYNLFKRARMVNNKIRKRNSMYPNTVYQYYNMCGYII</sequence>
<evidence type="ECO:0000313" key="1">
    <source>
        <dbReference type="EMBL" id="AEX63172.1"/>
    </source>
</evidence>